<evidence type="ECO:0000313" key="2">
    <source>
        <dbReference type="Proteomes" id="UP001497680"/>
    </source>
</evidence>
<protein>
    <submittedName>
        <fullName evidence="1">Uncharacterized protein</fullName>
    </submittedName>
</protein>
<dbReference type="EMBL" id="MU394301">
    <property type="protein sequence ID" value="KAI6088384.1"/>
    <property type="molecule type" value="Genomic_DNA"/>
</dbReference>
<reference evidence="1 2" key="1">
    <citation type="journal article" date="2022" name="New Phytol.">
        <title>Ecological generalism drives hyperdiversity of secondary metabolite gene clusters in xylarialean endophytes.</title>
        <authorList>
            <person name="Franco M.E.E."/>
            <person name="Wisecaver J.H."/>
            <person name="Arnold A.E."/>
            <person name="Ju Y.M."/>
            <person name="Slot J.C."/>
            <person name="Ahrendt S."/>
            <person name="Moore L.P."/>
            <person name="Eastman K.E."/>
            <person name="Scott K."/>
            <person name="Konkel Z."/>
            <person name="Mondo S.J."/>
            <person name="Kuo A."/>
            <person name="Hayes R.D."/>
            <person name="Haridas S."/>
            <person name="Andreopoulos B."/>
            <person name="Riley R."/>
            <person name="LaButti K."/>
            <person name="Pangilinan J."/>
            <person name="Lipzen A."/>
            <person name="Amirebrahimi M."/>
            <person name="Yan J."/>
            <person name="Adam C."/>
            <person name="Keymanesh K."/>
            <person name="Ng V."/>
            <person name="Louie K."/>
            <person name="Northen T."/>
            <person name="Drula E."/>
            <person name="Henrissat B."/>
            <person name="Hsieh H.M."/>
            <person name="Youens-Clark K."/>
            <person name="Lutzoni F."/>
            <person name="Miadlikowska J."/>
            <person name="Eastwood D.C."/>
            <person name="Hamelin R.C."/>
            <person name="Grigoriev I.V."/>
            <person name="U'Ren J.M."/>
        </authorList>
    </citation>
    <scope>NUCLEOTIDE SEQUENCE [LARGE SCALE GENOMIC DNA]</scope>
    <source>
        <strain evidence="1 2">ER1909</strain>
    </source>
</reference>
<keyword evidence="2" id="KW-1185">Reference proteome</keyword>
<proteinExistence type="predicted"/>
<evidence type="ECO:0000313" key="1">
    <source>
        <dbReference type="EMBL" id="KAI6088384.1"/>
    </source>
</evidence>
<sequence>MYDQSKHSFTPKKSQHFLTHTKSLHFTTTQCTPKMESPASLASSPRDTGSTTSPSSHDVYQRPGNEEINLYYYGIAGTPKLVARTSRNPWTKPEEECGWGHTTCQIPKRYATINSEEIVHEWTREVSNKIIEALEGCSWSYFFPIRIGLERDSPKPPFPIILQIAVEEGSLDWNTGLSIALECRKILREFRIFDVEVEIREGRCDNHGSCQSVDRNKEVKFEDALDEEGWTDHNINEKILPMLRYSGYAIGYHDEELRGEGTVGLHLKLEGDESTVYALTCRHVVHNRRALDESYKATENPRRQYHVQAARLGFERCFENLERFKKHINQLLEQKCANKVEKERVKLIKQEVKYIDKIHLALQQKQETGDNKIGYLAYHPKYKRSSRQLEYVKDWALVTVESNPSLHNAVNQVYIGDDGVREAKKPINREFWDEISKELLNKGFLTLQLEDTDEEDTDEEDIGEESMKIAFRVGKRGSKTGLTFGTKSAIEAVVRRPTKDQEDTLISWEMLVVSRVGDKYKFSEPGDSGSCVFDFQGRVVGILTGSSDAVMSKPNESWTGGTDISFVSPIKWVFDDIQAFTHRKPRLA</sequence>
<organism evidence="1 2">
    <name type="scientific">Hypoxylon rubiginosum</name>
    <dbReference type="NCBI Taxonomy" id="110542"/>
    <lineage>
        <taxon>Eukaryota</taxon>
        <taxon>Fungi</taxon>
        <taxon>Dikarya</taxon>
        <taxon>Ascomycota</taxon>
        <taxon>Pezizomycotina</taxon>
        <taxon>Sordariomycetes</taxon>
        <taxon>Xylariomycetidae</taxon>
        <taxon>Xylariales</taxon>
        <taxon>Hypoxylaceae</taxon>
        <taxon>Hypoxylon</taxon>
    </lineage>
</organism>
<comment type="caution">
    <text evidence="1">The sequence shown here is derived from an EMBL/GenBank/DDBJ whole genome shotgun (WGS) entry which is preliminary data.</text>
</comment>
<gene>
    <name evidence="1" type="ORF">F4821DRAFT_233598</name>
</gene>
<dbReference type="Proteomes" id="UP001497680">
    <property type="component" value="Unassembled WGS sequence"/>
</dbReference>
<accession>A0ACC0D6K7</accession>
<name>A0ACC0D6K7_9PEZI</name>